<keyword evidence="2" id="KW-1185">Reference proteome</keyword>
<evidence type="ECO:0000313" key="2">
    <source>
        <dbReference type="Proteomes" id="UP000887566"/>
    </source>
</evidence>
<dbReference type="AlphaFoldDB" id="A0A914UV01"/>
<accession>A0A914UV01</accession>
<feature type="compositionally biased region" description="Low complexity" evidence="1">
    <location>
        <begin position="13"/>
        <end position="30"/>
    </location>
</feature>
<organism evidence="2 3">
    <name type="scientific">Plectus sambesii</name>
    <dbReference type="NCBI Taxonomy" id="2011161"/>
    <lineage>
        <taxon>Eukaryota</taxon>
        <taxon>Metazoa</taxon>
        <taxon>Ecdysozoa</taxon>
        <taxon>Nematoda</taxon>
        <taxon>Chromadorea</taxon>
        <taxon>Plectida</taxon>
        <taxon>Plectina</taxon>
        <taxon>Plectoidea</taxon>
        <taxon>Plectidae</taxon>
        <taxon>Plectus</taxon>
    </lineage>
</organism>
<protein>
    <submittedName>
        <fullName evidence="3">Uncharacterized protein</fullName>
    </submittedName>
</protein>
<feature type="region of interest" description="Disordered" evidence="1">
    <location>
        <begin position="1"/>
        <end position="47"/>
    </location>
</feature>
<dbReference type="Proteomes" id="UP000887566">
    <property type="component" value="Unplaced"/>
</dbReference>
<proteinExistence type="predicted"/>
<reference evidence="3" key="1">
    <citation type="submission" date="2022-11" db="UniProtKB">
        <authorList>
            <consortium name="WormBaseParasite"/>
        </authorList>
    </citation>
    <scope>IDENTIFICATION</scope>
</reference>
<name>A0A914UV01_9BILA</name>
<dbReference type="PANTHER" id="PTHR19446">
    <property type="entry name" value="REVERSE TRANSCRIPTASES"/>
    <property type="match status" value="1"/>
</dbReference>
<evidence type="ECO:0000313" key="3">
    <source>
        <dbReference type="WBParaSite" id="PSAMB.scaffold1233size33990.g11838.t1"/>
    </source>
</evidence>
<sequence length="246" mass="27189">MGLPRYGQTNINTPSLPTSSRTTPRSPRSSKQCTPRSRKPPDALSRSHASLTKRAIFLLDAAVYSRSLERARHLTTVHHYLQSCALNRLKHGRLELSHAHRQLTHVRRTYGTTTDTVAKALHAVADFYNRLYLSASSLLNIIASGPLTTPITAADLRQACSRIRGNTSPGIDHIPSRVAKLCVPQVADCLALLINAMFAADQFPPDFVHARTILLHKKGDATDISNYRPISLLPTIYKVLTRVITS</sequence>
<evidence type="ECO:0000256" key="1">
    <source>
        <dbReference type="SAM" id="MobiDB-lite"/>
    </source>
</evidence>
<dbReference type="WBParaSite" id="PSAMB.scaffold1233size33990.g11838.t1">
    <property type="protein sequence ID" value="PSAMB.scaffold1233size33990.g11838.t1"/>
    <property type="gene ID" value="PSAMB.scaffold1233size33990.g11838"/>
</dbReference>